<proteinExistence type="predicted"/>
<dbReference type="EMBL" id="JACSRA010000046">
    <property type="protein sequence ID" value="MBD7913367.1"/>
    <property type="molecule type" value="Genomic_DNA"/>
</dbReference>
<dbReference type="RefSeq" id="WP_143318527.1">
    <property type="nucleotide sequence ID" value="NZ_JACSRA010000046.1"/>
</dbReference>
<accession>A0ABR8PYW7</accession>
<reference evidence="1 2" key="1">
    <citation type="submission" date="2020-08" db="EMBL/GenBank/DDBJ databases">
        <title>A Genomic Blueprint of the Chicken Gut Microbiome.</title>
        <authorList>
            <person name="Gilroy R."/>
            <person name="Ravi A."/>
            <person name="Getino M."/>
            <person name="Pursley I."/>
            <person name="Horton D.L."/>
            <person name="Alikhan N.-F."/>
            <person name="Baker D."/>
            <person name="Gharbi K."/>
            <person name="Hall N."/>
            <person name="Watson M."/>
            <person name="Adriaenssens E.M."/>
            <person name="Foster-Nyarko E."/>
            <person name="Jarju S."/>
            <person name="Secka A."/>
            <person name="Antonio M."/>
            <person name="Oren A."/>
            <person name="Chaudhuri R."/>
            <person name="La Ragione R.M."/>
            <person name="Hildebrand F."/>
            <person name="Pallen M.J."/>
        </authorList>
    </citation>
    <scope>NUCLEOTIDE SEQUENCE [LARGE SCALE GENOMIC DNA]</scope>
    <source>
        <strain evidence="1 2">Sa3CVN1</strain>
    </source>
</reference>
<evidence type="ECO:0000313" key="2">
    <source>
        <dbReference type="Proteomes" id="UP000627781"/>
    </source>
</evidence>
<gene>
    <name evidence="1" type="ORF">H9661_18595</name>
</gene>
<name>A0ABR8PYW7_9CLOT</name>
<protein>
    <submittedName>
        <fullName evidence="1">Uncharacterized protein</fullName>
    </submittedName>
</protein>
<organism evidence="1 2">
    <name type="scientific">Clostridium cibarium</name>
    <dbReference type="NCBI Taxonomy" id="2762247"/>
    <lineage>
        <taxon>Bacteria</taxon>
        <taxon>Bacillati</taxon>
        <taxon>Bacillota</taxon>
        <taxon>Clostridia</taxon>
        <taxon>Eubacteriales</taxon>
        <taxon>Clostridiaceae</taxon>
        <taxon>Clostridium</taxon>
    </lineage>
</organism>
<keyword evidence="2" id="KW-1185">Reference proteome</keyword>
<dbReference type="Proteomes" id="UP000627781">
    <property type="component" value="Unassembled WGS sequence"/>
</dbReference>
<sequence length="78" mass="8958">MSDYKMDIRGEIGLSEYSNIHDYLGVVDNNDSFTITLDNSDEHEINIINSMLKDNSFYIISEGYDSLGIYYITAYKAK</sequence>
<comment type="caution">
    <text evidence="1">The sequence shown here is derived from an EMBL/GenBank/DDBJ whole genome shotgun (WGS) entry which is preliminary data.</text>
</comment>
<evidence type="ECO:0000313" key="1">
    <source>
        <dbReference type="EMBL" id="MBD7913367.1"/>
    </source>
</evidence>